<sequence length="162" mass="17417">SYSKLTPAVGFHFACSFPKPFFAYALKYIPSVSPYSLASSSLCLDVTGSTLGSLDLKSAVVTCLVCSSVHLTSKVNSTLHSGQKSMHWQSLLYPINSHSRSFGDKDTSHAIRNADKEILIGSELITVCANCHFKSALVASVAVISSLLIDCKKEKLSELSIL</sequence>
<protein>
    <submittedName>
        <fullName evidence="1">Uncharacterized protein</fullName>
    </submittedName>
</protein>
<gene>
    <name evidence="1" type="ORF">ALC53_09213</name>
</gene>
<proteinExistence type="predicted"/>
<keyword evidence="2" id="KW-1185">Reference proteome</keyword>
<dbReference type="EMBL" id="KQ976574">
    <property type="protein sequence ID" value="KYM80119.1"/>
    <property type="molecule type" value="Genomic_DNA"/>
</dbReference>
<dbReference type="AlphaFoldDB" id="A0A195B7E4"/>
<evidence type="ECO:0000313" key="2">
    <source>
        <dbReference type="Proteomes" id="UP000078540"/>
    </source>
</evidence>
<organism evidence="1 2">
    <name type="scientific">Atta colombica</name>
    <dbReference type="NCBI Taxonomy" id="520822"/>
    <lineage>
        <taxon>Eukaryota</taxon>
        <taxon>Metazoa</taxon>
        <taxon>Ecdysozoa</taxon>
        <taxon>Arthropoda</taxon>
        <taxon>Hexapoda</taxon>
        <taxon>Insecta</taxon>
        <taxon>Pterygota</taxon>
        <taxon>Neoptera</taxon>
        <taxon>Endopterygota</taxon>
        <taxon>Hymenoptera</taxon>
        <taxon>Apocrita</taxon>
        <taxon>Aculeata</taxon>
        <taxon>Formicoidea</taxon>
        <taxon>Formicidae</taxon>
        <taxon>Myrmicinae</taxon>
        <taxon>Atta</taxon>
    </lineage>
</organism>
<accession>A0A195B7E4</accession>
<reference evidence="1 2" key="1">
    <citation type="submission" date="2015-09" db="EMBL/GenBank/DDBJ databases">
        <title>Atta colombica WGS genome.</title>
        <authorList>
            <person name="Nygaard S."/>
            <person name="Hu H."/>
            <person name="Boomsma J."/>
            <person name="Zhang G."/>
        </authorList>
    </citation>
    <scope>NUCLEOTIDE SEQUENCE [LARGE SCALE GENOMIC DNA]</scope>
    <source>
        <strain evidence="1">Treedump-2</strain>
        <tissue evidence="1">Whole body</tissue>
    </source>
</reference>
<dbReference type="Proteomes" id="UP000078540">
    <property type="component" value="Unassembled WGS sequence"/>
</dbReference>
<feature type="non-terminal residue" evidence="1">
    <location>
        <position position="1"/>
    </location>
</feature>
<evidence type="ECO:0000313" key="1">
    <source>
        <dbReference type="EMBL" id="KYM80119.1"/>
    </source>
</evidence>
<name>A0A195B7E4_9HYME</name>